<accession>A0A0B7GU35</accession>
<organism evidence="1 2">
    <name type="scientific">Treponema phagedenis</name>
    <dbReference type="NCBI Taxonomy" id="162"/>
    <lineage>
        <taxon>Bacteria</taxon>
        <taxon>Pseudomonadati</taxon>
        <taxon>Spirochaetota</taxon>
        <taxon>Spirochaetia</taxon>
        <taxon>Spirochaetales</taxon>
        <taxon>Treponemataceae</taxon>
        <taxon>Treponema</taxon>
    </lineage>
</organism>
<dbReference type="AlphaFoldDB" id="A0A0B7GU35"/>
<evidence type="ECO:0008006" key="3">
    <source>
        <dbReference type="Google" id="ProtNLM"/>
    </source>
</evidence>
<dbReference type="Proteomes" id="UP000042527">
    <property type="component" value="Unassembled WGS sequence"/>
</dbReference>
<reference evidence="2" key="1">
    <citation type="submission" date="2015-01" db="EMBL/GenBank/DDBJ databases">
        <authorList>
            <person name="Manzoor Shahid"/>
            <person name="Zubair Saima"/>
        </authorList>
    </citation>
    <scope>NUCLEOTIDE SEQUENCE [LARGE SCALE GENOMIC DNA]</scope>
    <source>
        <strain evidence="2">V1</strain>
    </source>
</reference>
<dbReference type="InterPro" id="IPR014710">
    <property type="entry name" value="RmlC-like_jellyroll"/>
</dbReference>
<keyword evidence="2" id="KW-1185">Reference proteome</keyword>
<evidence type="ECO:0000313" key="1">
    <source>
        <dbReference type="EMBL" id="CEM62179.1"/>
    </source>
</evidence>
<sequence length="128" mass="14490">MNSQAKIGNTDGLVFEEKKFLVARKTWKKGDTIPKHNHEGMDVIFSVIKGKVSAHINEAETHELTSGMLMYFDGKNYISGEILEDTMVHIVQIKQAVTLRAVWQNLLRGLAKNVVFLSCFRSVFSCFL</sequence>
<dbReference type="Gene3D" id="2.60.120.10">
    <property type="entry name" value="Jelly Rolls"/>
    <property type="match status" value="1"/>
</dbReference>
<dbReference type="InterPro" id="IPR011051">
    <property type="entry name" value="RmlC_Cupin_sf"/>
</dbReference>
<dbReference type="EMBL" id="CDNC01000023">
    <property type="protein sequence ID" value="CEM62179.1"/>
    <property type="molecule type" value="Genomic_DNA"/>
</dbReference>
<gene>
    <name evidence="1" type="ORF">TPHV1_30074</name>
</gene>
<protein>
    <recommendedName>
        <fullName evidence="3">Cupin domain-containing protein</fullName>
    </recommendedName>
</protein>
<dbReference type="RefSeq" id="WP_231577605.1">
    <property type="nucleotide sequence ID" value="NZ_CDNC01000023.1"/>
</dbReference>
<dbReference type="SUPFAM" id="SSF51182">
    <property type="entry name" value="RmlC-like cupins"/>
    <property type="match status" value="1"/>
</dbReference>
<evidence type="ECO:0000313" key="2">
    <source>
        <dbReference type="Proteomes" id="UP000042527"/>
    </source>
</evidence>
<name>A0A0B7GU35_TREPH</name>
<proteinExistence type="predicted"/>
<dbReference type="CDD" id="cd02208">
    <property type="entry name" value="cupin_RmlC-like"/>
    <property type="match status" value="1"/>
</dbReference>